<organism evidence="11 12">
    <name type="scientific">Puccinia sorghi</name>
    <dbReference type="NCBI Taxonomy" id="27349"/>
    <lineage>
        <taxon>Eukaryota</taxon>
        <taxon>Fungi</taxon>
        <taxon>Dikarya</taxon>
        <taxon>Basidiomycota</taxon>
        <taxon>Pucciniomycotina</taxon>
        <taxon>Pucciniomycetes</taxon>
        <taxon>Pucciniales</taxon>
        <taxon>Pucciniaceae</taxon>
        <taxon>Puccinia</taxon>
    </lineage>
</organism>
<dbReference type="SUPFAM" id="SSF52768">
    <property type="entry name" value="Arginase/deacetylase"/>
    <property type="match status" value="1"/>
</dbReference>
<feature type="domain" description="Histone deacetylase" evidence="10">
    <location>
        <begin position="25"/>
        <end position="360"/>
    </location>
</feature>
<dbReference type="AlphaFoldDB" id="A0A0L6VUB4"/>
<keyword evidence="12" id="KW-1185">Reference proteome</keyword>
<evidence type="ECO:0000256" key="5">
    <source>
        <dbReference type="ARBA" id="ARBA00022801"/>
    </source>
</evidence>
<dbReference type="PRINTS" id="PR01270">
    <property type="entry name" value="HDASUPER"/>
</dbReference>
<evidence type="ECO:0000256" key="8">
    <source>
        <dbReference type="ARBA" id="ARBA00023163"/>
    </source>
</evidence>
<dbReference type="OrthoDB" id="73273at2759"/>
<evidence type="ECO:0000259" key="10">
    <source>
        <dbReference type="Pfam" id="PF00850"/>
    </source>
</evidence>
<dbReference type="PANTHER" id="PTHR10625">
    <property type="entry name" value="HISTONE DEACETYLASE HDAC1-RELATED"/>
    <property type="match status" value="1"/>
</dbReference>
<evidence type="ECO:0000256" key="2">
    <source>
        <dbReference type="ARBA" id="ARBA00006457"/>
    </source>
</evidence>
<dbReference type="Proteomes" id="UP000037035">
    <property type="component" value="Unassembled WGS sequence"/>
</dbReference>
<evidence type="ECO:0000256" key="4">
    <source>
        <dbReference type="ARBA" id="ARBA00022491"/>
    </source>
</evidence>
<name>A0A0L6VUB4_9BASI</name>
<sequence>MSGETPSRCVYALPKNLNPLDQLPSNRGRSSAVHNLIRAFGLTHTASTHHHPGYPRARILSTGLASPAELEAFHDPEYIASLLSGYDSNDGINDDQCSDLQHAPMKDFSCSNVVDREEFGLEHDCPRFPKMAHYVLAVAGAALQTSRELREDRADVGIVWDGGRHHAQRSAAAGFCYVNDVALAISELRRQPTDRNLKKIDRVLYLDMLDIHHGDGVEVAFWNTSRVLTLSAHFHDPKGGFYPLTGALESSGPDPPSPAASHALNIPIQMPGALSYVCRRSIMPVISAYQPCAIVIQCGADGLAGDPIGGRLWGFGLKEMGNCLETVIQDSISHRRKVLLLGGGGYHTPNVARAWAYFTSIALERKFDLEETEIPLEVEGDVDYGPTYTLDVPGLERPLTKNNPGGDTIFKNDSQLQQESLGFNQTF</sequence>
<accession>A0A0L6VUB4</accession>
<evidence type="ECO:0000256" key="7">
    <source>
        <dbReference type="ARBA" id="ARBA00023015"/>
    </source>
</evidence>
<dbReference type="GO" id="GO:0005634">
    <property type="term" value="C:nucleus"/>
    <property type="evidence" value="ECO:0007669"/>
    <property type="project" value="UniProtKB-SubCell"/>
</dbReference>
<dbReference type="InterPro" id="IPR000286">
    <property type="entry name" value="HDACs"/>
</dbReference>
<keyword evidence="6" id="KW-0156">Chromatin regulator</keyword>
<dbReference type="InterPro" id="IPR023696">
    <property type="entry name" value="Ureohydrolase_dom_sf"/>
</dbReference>
<evidence type="ECO:0000256" key="9">
    <source>
        <dbReference type="ARBA" id="ARBA00023242"/>
    </source>
</evidence>
<comment type="caution">
    <text evidence="11">The sequence shown here is derived from an EMBL/GenBank/DDBJ whole genome shotgun (WGS) entry which is preliminary data.</text>
</comment>
<keyword evidence="5" id="KW-0378">Hydrolase</keyword>
<comment type="similarity">
    <text evidence="2">Belongs to the histone deacetylase family. HD type 1 subfamily.</text>
</comment>
<proteinExistence type="inferred from homology"/>
<keyword evidence="4" id="KW-0678">Repressor</keyword>
<evidence type="ECO:0000256" key="6">
    <source>
        <dbReference type="ARBA" id="ARBA00022853"/>
    </source>
</evidence>
<evidence type="ECO:0000256" key="1">
    <source>
        <dbReference type="ARBA" id="ARBA00004123"/>
    </source>
</evidence>
<evidence type="ECO:0000313" key="11">
    <source>
        <dbReference type="EMBL" id="KNZ63800.1"/>
    </source>
</evidence>
<dbReference type="InterPro" id="IPR023801">
    <property type="entry name" value="His_deacetylse_dom"/>
</dbReference>
<evidence type="ECO:0000256" key="3">
    <source>
        <dbReference type="ARBA" id="ARBA00012111"/>
    </source>
</evidence>
<dbReference type="EC" id="3.5.1.98" evidence="3"/>
<dbReference type="Pfam" id="PF00850">
    <property type="entry name" value="Hist_deacetyl"/>
    <property type="match status" value="1"/>
</dbReference>
<dbReference type="GO" id="GO:0031507">
    <property type="term" value="P:heterochromatin formation"/>
    <property type="evidence" value="ECO:0007669"/>
    <property type="project" value="TreeGrafter"/>
</dbReference>
<dbReference type="GO" id="GO:0141221">
    <property type="term" value="F:histone deacetylase activity, hydrolytic mechanism"/>
    <property type="evidence" value="ECO:0007669"/>
    <property type="project" value="UniProtKB-EC"/>
</dbReference>
<dbReference type="EMBL" id="LAVV01001111">
    <property type="protein sequence ID" value="KNZ63800.1"/>
    <property type="molecule type" value="Genomic_DNA"/>
</dbReference>
<dbReference type="STRING" id="27349.A0A0L6VUB4"/>
<protein>
    <recommendedName>
        <fullName evidence="3">histone deacetylase</fullName>
        <ecNumber evidence="3">3.5.1.98</ecNumber>
    </recommendedName>
</protein>
<dbReference type="InterPro" id="IPR037138">
    <property type="entry name" value="His_deacetylse_dom_sf"/>
</dbReference>
<evidence type="ECO:0000313" key="12">
    <source>
        <dbReference type="Proteomes" id="UP000037035"/>
    </source>
</evidence>
<keyword evidence="9" id="KW-0539">Nucleus</keyword>
<reference evidence="11 12" key="1">
    <citation type="submission" date="2015-08" db="EMBL/GenBank/DDBJ databases">
        <title>Next Generation Sequencing and Analysis of the Genome of Puccinia sorghi L Schw, the Causal Agent of Maize Common Rust.</title>
        <authorList>
            <person name="Rochi L."/>
            <person name="Burguener G."/>
            <person name="Darino M."/>
            <person name="Turjanski A."/>
            <person name="Kreff E."/>
            <person name="Dieguez M.J."/>
            <person name="Sacco F."/>
        </authorList>
    </citation>
    <scope>NUCLEOTIDE SEQUENCE [LARGE SCALE GENOMIC DNA]</scope>
    <source>
        <strain evidence="11 12">RO10H11247</strain>
    </source>
</reference>
<dbReference type="PANTHER" id="PTHR10625:SF14">
    <property type="entry name" value="HISTONE DEACETYLASE 8"/>
    <property type="match status" value="1"/>
</dbReference>
<keyword evidence="8" id="KW-0804">Transcription</keyword>
<comment type="subcellular location">
    <subcellularLocation>
        <location evidence="1">Nucleus</location>
    </subcellularLocation>
</comment>
<dbReference type="Gene3D" id="3.40.800.20">
    <property type="entry name" value="Histone deacetylase domain"/>
    <property type="match status" value="1"/>
</dbReference>
<gene>
    <name evidence="11" type="ORF">VP01_10g9</name>
</gene>
<dbReference type="VEuPathDB" id="FungiDB:VP01_10g9"/>
<keyword evidence="7" id="KW-0805">Transcription regulation</keyword>